<dbReference type="STRING" id="411490.ANACAC_00757"/>
<protein>
    <submittedName>
        <fullName evidence="2">Uncharacterized protein</fullName>
    </submittedName>
</protein>
<proteinExistence type="predicted"/>
<keyword evidence="3" id="KW-1185">Reference proteome</keyword>
<comment type="caution">
    <text evidence="2">The sequence shown here is derived from an EMBL/GenBank/DDBJ whole genome shotgun (WGS) entry which is preliminary data.</text>
</comment>
<evidence type="ECO:0000256" key="1">
    <source>
        <dbReference type="SAM" id="Phobius"/>
    </source>
</evidence>
<evidence type="ECO:0000313" key="2">
    <source>
        <dbReference type="EMBL" id="EDR98706.1"/>
    </source>
</evidence>
<accession>B0MB31</accession>
<reference evidence="2" key="2">
    <citation type="submission" date="2013-11" db="EMBL/GenBank/DDBJ databases">
        <title>Draft genome sequence of Anaerostipes caccae (DSM 14662).</title>
        <authorList>
            <person name="Sudarsanam P."/>
            <person name="Ley R."/>
            <person name="Guruge J."/>
            <person name="Turnbaugh P.J."/>
            <person name="Mahowald M."/>
            <person name="Liep D."/>
            <person name="Gordon J."/>
        </authorList>
    </citation>
    <scope>NUCLEOTIDE SEQUENCE</scope>
    <source>
        <strain evidence="2">DSM 14662</strain>
    </source>
</reference>
<sequence length="60" mass="7371">MTTSEWIFMTLLVVIWGCFGISMLISTIQGFIYDKRREKRELERDARNREYHEERMKNLK</sequence>
<dbReference type="RefSeq" id="WP_006566264.1">
    <property type="nucleotide sequence ID" value="NZ_AP023027.1"/>
</dbReference>
<dbReference type="eggNOG" id="ENOG5033B9J">
    <property type="taxonomic scope" value="Bacteria"/>
</dbReference>
<keyword evidence="1" id="KW-0472">Membrane</keyword>
<reference evidence="2" key="1">
    <citation type="submission" date="2007-11" db="EMBL/GenBank/DDBJ databases">
        <authorList>
            <person name="Fulton L."/>
            <person name="Clifton S."/>
            <person name="Fulton B."/>
            <person name="Xu J."/>
            <person name="Minx P."/>
            <person name="Pepin K.H."/>
            <person name="Johnson M."/>
            <person name="Thiruvilangam P."/>
            <person name="Bhonagiri V."/>
            <person name="Nash W.E."/>
            <person name="Mardis E.R."/>
            <person name="Wilson R.K."/>
        </authorList>
    </citation>
    <scope>NUCLEOTIDE SEQUENCE [LARGE SCALE GENOMIC DNA]</scope>
    <source>
        <strain evidence="2">DSM 14662</strain>
    </source>
</reference>
<dbReference type="Proteomes" id="UP000004935">
    <property type="component" value="Unassembled WGS sequence"/>
</dbReference>
<keyword evidence="1" id="KW-1133">Transmembrane helix</keyword>
<feature type="transmembrane region" description="Helical" evidence="1">
    <location>
        <begin position="6"/>
        <end position="32"/>
    </location>
</feature>
<keyword evidence="1" id="KW-0812">Transmembrane</keyword>
<name>B0MB31_ANACD</name>
<gene>
    <name evidence="2" type="ORF">ANACAC_00757</name>
</gene>
<dbReference type="AlphaFoldDB" id="B0MB31"/>
<dbReference type="EMBL" id="ABAX03000005">
    <property type="protein sequence ID" value="EDR98706.1"/>
    <property type="molecule type" value="Genomic_DNA"/>
</dbReference>
<evidence type="ECO:0000313" key="3">
    <source>
        <dbReference type="Proteomes" id="UP000004935"/>
    </source>
</evidence>
<dbReference type="HOGENOM" id="CLU_195855_0_0_9"/>
<organism evidence="2 3">
    <name type="scientific">Anaerostipes caccae (strain DSM 14662 / CCUG 47493 / JCM 13470 / NCIMB 13811 / L1-92)</name>
    <dbReference type="NCBI Taxonomy" id="411490"/>
    <lineage>
        <taxon>Bacteria</taxon>
        <taxon>Bacillati</taxon>
        <taxon>Bacillota</taxon>
        <taxon>Clostridia</taxon>
        <taxon>Lachnospirales</taxon>
        <taxon>Lachnospiraceae</taxon>
        <taxon>Anaerostipes</taxon>
    </lineage>
</organism>